<dbReference type="EMBL" id="CP090030">
    <property type="protein sequence ID" value="UPK90142.1"/>
    <property type="molecule type" value="Genomic_DNA"/>
</dbReference>
<sequence>MPYVVSLAGTIGLLAIPHPRYPGLTYASLFALPAGIYPAVISLVSWISNNISPTWKPATGIAINIMIGNLGGMIGNLGGMIGNLGGMIGSNIYMAEEAPRYRTGYGVSVACPALAIFCTFVLCFAYDRENKKRDLISEEKIRARDTQALFCGAYL</sequence>
<gene>
    <name evidence="1" type="ORF">LCI18_001077</name>
</gene>
<reference evidence="1" key="1">
    <citation type="submission" date="2021-11" db="EMBL/GenBank/DDBJ databases">
        <title>Fusarium solani-melongenae Genome sequencing and assembly.</title>
        <authorList>
            <person name="Xie S."/>
            <person name="Huang L."/>
            <person name="Zhang X."/>
        </authorList>
    </citation>
    <scope>NUCLEOTIDE SEQUENCE</scope>
    <source>
        <strain evidence="1">CRI 24-3</strain>
    </source>
</reference>
<dbReference type="Proteomes" id="UP000830768">
    <property type="component" value="Chromosome 1"/>
</dbReference>
<protein>
    <submittedName>
        <fullName evidence="1">Uncharacterized protein</fullName>
    </submittedName>
</protein>
<proteinExistence type="predicted"/>
<evidence type="ECO:0000313" key="1">
    <source>
        <dbReference type="EMBL" id="UPK90142.1"/>
    </source>
</evidence>
<name>A0ACD3YMH1_FUSSC</name>
<accession>A0ACD3YMH1</accession>
<organism evidence="1 2">
    <name type="scientific">Fusarium solani subsp. cucurbitae</name>
    <name type="common">Neocosmosporum cucurbitae</name>
    <dbReference type="NCBI Taxonomy" id="2747967"/>
    <lineage>
        <taxon>Eukaryota</taxon>
        <taxon>Fungi</taxon>
        <taxon>Dikarya</taxon>
        <taxon>Ascomycota</taxon>
        <taxon>Pezizomycotina</taxon>
        <taxon>Sordariomycetes</taxon>
        <taxon>Hypocreomycetidae</taxon>
        <taxon>Hypocreales</taxon>
        <taxon>Nectriaceae</taxon>
        <taxon>Fusarium</taxon>
        <taxon>Fusarium solani species complex</taxon>
    </lineage>
</organism>
<keyword evidence="2" id="KW-1185">Reference proteome</keyword>
<evidence type="ECO:0000313" key="2">
    <source>
        <dbReference type="Proteomes" id="UP000830768"/>
    </source>
</evidence>